<name>A0AAE0MEL5_9PEZI</name>
<sequence length="581" mass="63673">MTTSPVSIEHILENALHHPQDDESHQQLLADAYNNDPEGVMNAVRSVLSQKDLSFVEQAQPSALSVTWPGHAKTWTNSIGQQKCTPAEWRFPGTLKSLVATINEARGKGKRVRAVGSGHAFSDVPRTDGAFLIDPKNLGKAQGSDPKRSIPSGAESFKPDADASNLFRAQSGITIADLNTRLENNKLALINMGSYDGQTIAGAFSTGTHGSGARFGPIASSVVSIVLVTETGKVYQLEPSTGGITDPAKFPGHVPEASDVPVELKQDDDWFNAVKVSMGCMGVIYSVTLRVQEDFSLSETRTLTTWEALRPLFAPENFNPLPEPLANNDHFEFLINPYIIPKGPTTHTTIQVARQRIKRTKPRGARANWLGALLKYFAVASAPILVWVLNRWPTLSPEAIQEALRALVDQDPPYIDNSPKVFTLGVENRMKALALELHFDARDTVATIDAILTALADFSKDHLWYLPGPIGIRFVQSSDALIAPESGRLTCTAELDMLFGTKSAEQLLDAVKKRICDQSELTGDRSVRIHWGLDPLDDTTAGDVRKWYGSRLDKWQEVHATLNTTGMFDNKFSDRIGVSKK</sequence>
<dbReference type="PANTHER" id="PTHR43762">
    <property type="entry name" value="L-GULONOLACTONE OXIDASE"/>
    <property type="match status" value="1"/>
</dbReference>
<dbReference type="AlphaFoldDB" id="A0AAE0MEL5"/>
<dbReference type="InterPro" id="IPR006094">
    <property type="entry name" value="Oxid_FAD_bind_N"/>
</dbReference>
<keyword evidence="3" id="KW-0560">Oxidoreductase</keyword>
<dbReference type="Pfam" id="PF01565">
    <property type="entry name" value="FAD_binding_4"/>
    <property type="match status" value="1"/>
</dbReference>
<dbReference type="Gene3D" id="3.30.43.10">
    <property type="entry name" value="Uridine Diphospho-n-acetylenolpyruvylglucosamine Reductase, domain 2"/>
    <property type="match status" value="1"/>
</dbReference>
<proteinExistence type="predicted"/>
<dbReference type="GO" id="GO:0071949">
    <property type="term" value="F:FAD binding"/>
    <property type="evidence" value="ECO:0007669"/>
    <property type="project" value="InterPro"/>
</dbReference>
<evidence type="ECO:0000313" key="8">
    <source>
        <dbReference type="Proteomes" id="UP001286456"/>
    </source>
</evidence>
<evidence type="ECO:0000256" key="5">
    <source>
        <dbReference type="SAM" id="MobiDB-lite"/>
    </source>
</evidence>
<dbReference type="InterPro" id="IPR016167">
    <property type="entry name" value="FAD-bd_PCMH_sub1"/>
</dbReference>
<evidence type="ECO:0000256" key="1">
    <source>
        <dbReference type="ARBA" id="ARBA00005083"/>
    </source>
</evidence>
<feature type="domain" description="FAD-binding PCMH-type" evidence="6">
    <location>
        <begin position="82"/>
        <end position="294"/>
    </location>
</feature>
<gene>
    <name evidence="7" type="ORF">B0T19DRAFT_185442</name>
</gene>
<dbReference type="InterPro" id="IPR016169">
    <property type="entry name" value="FAD-bd_PCMH_sub2"/>
</dbReference>
<dbReference type="PIRSF" id="PIRSF000136">
    <property type="entry name" value="LGO_GLO"/>
    <property type="match status" value="1"/>
</dbReference>
<organism evidence="7 8">
    <name type="scientific">Cercophora scortea</name>
    <dbReference type="NCBI Taxonomy" id="314031"/>
    <lineage>
        <taxon>Eukaryota</taxon>
        <taxon>Fungi</taxon>
        <taxon>Dikarya</taxon>
        <taxon>Ascomycota</taxon>
        <taxon>Pezizomycotina</taxon>
        <taxon>Sordariomycetes</taxon>
        <taxon>Sordariomycetidae</taxon>
        <taxon>Sordariales</taxon>
        <taxon>Lasiosphaeriaceae</taxon>
        <taxon>Cercophora</taxon>
    </lineage>
</organism>
<dbReference type="EC" id="1.1.3.37" evidence="2"/>
<keyword evidence="8" id="KW-1185">Reference proteome</keyword>
<dbReference type="GO" id="GO:0016020">
    <property type="term" value="C:membrane"/>
    <property type="evidence" value="ECO:0007669"/>
    <property type="project" value="InterPro"/>
</dbReference>
<dbReference type="Pfam" id="PF04030">
    <property type="entry name" value="ALO"/>
    <property type="match status" value="1"/>
</dbReference>
<dbReference type="SUPFAM" id="SSF56176">
    <property type="entry name" value="FAD-binding/transporter-associated domain-like"/>
    <property type="match status" value="1"/>
</dbReference>
<feature type="region of interest" description="Disordered" evidence="5">
    <location>
        <begin position="137"/>
        <end position="157"/>
    </location>
</feature>
<dbReference type="InterPro" id="IPR007173">
    <property type="entry name" value="ALO_C"/>
</dbReference>
<dbReference type="InterPro" id="IPR036318">
    <property type="entry name" value="FAD-bd_PCMH-like_sf"/>
</dbReference>
<dbReference type="GO" id="GO:0003885">
    <property type="term" value="F:D-arabinono-1,4-lactone oxidase activity"/>
    <property type="evidence" value="ECO:0007669"/>
    <property type="project" value="UniProtKB-EC"/>
</dbReference>
<evidence type="ECO:0000313" key="7">
    <source>
        <dbReference type="EMBL" id="KAK3328234.1"/>
    </source>
</evidence>
<dbReference type="PANTHER" id="PTHR43762:SF1">
    <property type="entry name" value="D-ARABINONO-1,4-LACTONE OXIDASE"/>
    <property type="match status" value="1"/>
</dbReference>
<dbReference type="EMBL" id="JAUEPO010000003">
    <property type="protein sequence ID" value="KAK3328234.1"/>
    <property type="molecule type" value="Genomic_DNA"/>
</dbReference>
<reference evidence="7" key="2">
    <citation type="submission" date="2023-06" db="EMBL/GenBank/DDBJ databases">
        <authorList>
            <consortium name="Lawrence Berkeley National Laboratory"/>
            <person name="Haridas S."/>
            <person name="Hensen N."/>
            <person name="Bonometti L."/>
            <person name="Westerberg I."/>
            <person name="Brannstrom I.O."/>
            <person name="Guillou S."/>
            <person name="Cros-Aarteil S."/>
            <person name="Calhoun S."/>
            <person name="Kuo A."/>
            <person name="Mondo S."/>
            <person name="Pangilinan J."/>
            <person name="Riley R."/>
            <person name="Labutti K."/>
            <person name="Andreopoulos B."/>
            <person name="Lipzen A."/>
            <person name="Chen C."/>
            <person name="Yanf M."/>
            <person name="Daum C."/>
            <person name="Ng V."/>
            <person name="Clum A."/>
            <person name="Steindorff A."/>
            <person name="Ohm R."/>
            <person name="Martin F."/>
            <person name="Silar P."/>
            <person name="Natvig D."/>
            <person name="Lalanne C."/>
            <person name="Gautier V."/>
            <person name="Ament-Velasquez S.L."/>
            <person name="Kruys A."/>
            <person name="Hutchinson M.I."/>
            <person name="Powell A.J."/>
            <person name="Barry K."/>
            <person name="Miller A.N."/>
            <person name="Grigoriev I.V."/>
            <person name="Debuchy R."/>
            <person name="Gladieux P."/>
            <person name="Thoren M.H."/>
            <person name="Johannesson H."/>
        </authorList>
    </citation>
    <scope>NUCLEOTIDE SEQUENCE</scope>
    <source>
        <strain evidence="7">SMH4131-1</strain>
    </source>
</reference>
<dbReference type="InterPro" id="IPR016166">
    <property type="entry name" value="FAD-bd_PCMH"/>
</dbReference>
<protein>
    <recommendedName>
        <fullName evidence="2">D-arabinono-1,4-lactone oxidase</fullName>
        <ecNumber evidence="2">1.1.3.37</ecNumber>
    </recommendedName>
    <alternativeName>
        <fullName evidence="4">L-galactono-gamma-lactone oxidase</fullName>
    </alternativeName>
</protein>
<dbReference type="Gene3D" id="3.30.465.10">
    <property type="match status" value="1"/>
</dbReference>
<evidence type="ECO:0000256" key="4">
    <source>
        <dbReference type="ARBA" id="ARBA00033418"/>
    </source>
</evidence>
<dbReference type="Proteomes" id="UP001286456">
    <property type="component" value="Unassembled WGS sequence"/>
</dbReference>
<accession>A0AAE0MEL5</accession>
<evidence type="ECO:0000256" key="2">
    <source>
        <dbReference type="ARBA" id="ARBA00013136"/>
    </source>
</evidence>
<reference evidence="7" key="1">
    <citation type="journal article" date="2023" name="Mol. Phylogenet. Evol.">
        <title>Genome-scale phylogeny and comparative genomics of the fungal order Sordariales.</title>
        <authorList>
            <person name="Hensen N."/>
            <person name="Bonometti L."/>
            <person name="Westerberg I."/>
            <person name="Brannstrom I.O."/>
            <person name="Guillou S."/>
            <person name="Cros-Aarteil S."/>
            <person name="Calhoun S."/>
            <person name="Haridas S."/>
            <person name="Kuo A."/>
            <person name="Mondo S."/>
            <person name="Pangilinan J."/>
            <person name="Riley R."/>
            <person name="LaButti K."/>
            <person name="Andreopoulos B."/>
            <person name="Lipzen A."/>
            <person name="Chen C."/>
            <person name="Yan M."/>
            <person name="Daum C."/>
            <person name="Ng V."/>
            <person name="Clum A."/>
            <person name="Steindorff A."/>
            <person name="Ohm R.A."/>
            <person name="Martin F."/>
            <person name="Silar P."/>
            <person name="Natvig D.O."/>
            <person name="Lalanne C."/>
            <person name="Gautier V."/>
            <person name="Ament-Velasquez S.L."/>
            <person name="Kruys A."/>
            <person name="Hutchinson M.I."/>
            <person name="Powell A.J."/>
            <person name="Barry K."/>
            <person name="Miller A.N."/>
            <person name="Grigoriev I.V."/>
            <person name="Debuchy R."/>
            <person name="Gladieux P."/>
            <person name="Hiltunen Thoren M."/>
            <person name="Johannesson H."/>
        </authorList>
    </citation>
    <scope>NUCLEOTIDE SEQUENCE</scope>
    <source>
        <strain evidence="7">SMH4131-1</strain>
    </source>
</reference>
<evidence type="ECO:0000256" key="3">
    <source>
        <dbReference type="ARBA" id="ARBA00023002"/>
    </source>
</evidence>
<dbReference type="InterPro" id="IPR010031">
    <property type="entry name" value="FAD_lactone_oxidase-like"/>
</dbReference>
<comment type="pathway">
    <text evidence="1">Cofactor biosynthesis; D-erythroascorbate biosynthesis; dehydro-D-arabinono-1,4-lactone from D-arabinose: step 2/2.</text>
</comment>
<comment type="caution">
    <text evidence="7">The sequence shown here is derived from an EMBL/GenBank/DDBJ whole genome shotgun (WGS) entry which is preliminary data.</text>
</comment>
<dbReference type="PROSITE" id="PS51387">
    <property type="entry name" value="FAD_PCMH"/>
    <property type="match status" value="1"/>
</dbReference>
<evidence type="ECO:0000259" key="6">
    <source>
        <dbReference type="PROSITE" id="PS51387"/>
    </source>
</evidence>